<keyword evidence="2" id="KW-1185">Reference proteome</keyword>
<proteinExistence type="predicted"/>
<comment type="caution">
    <text evidence="1">The sequence shown here is derived from an EMBL/GenBank/DDBJ whole genome shotgun (WGS) entry which is preliminary data.</text>
</comment>
<accession>A0ABR6X2F5</accession>
<dbReference type="RefSeq" id="WP_186921932.1">
    <property type="nucleotide sequence ID" value="NZ_JACOFW010000004.1"/>
</dbReference>
<sequence>MANIFSTPLAILINTKTRTYDRARWDYTITTLKHHLLAIFQVTHPLRLARLVPVLPIPFVNALNSRTFFLKV</sequence>
<organism evidence="1 2">
    <name type="scientific">Undibacterium seohonense</name>
    <dbReference type="NCBI Taxonomy" id="1344950"/>
    <lineage>
        <taxon>Bacteria</taxon>
        <taxon>Pseudomonadati</taxon>
        <taxon>Pseudomonadota</taxon>
        <taxon>Betaproteobacteria</taxon>
        <taxon>Burkholderiales</taxon>
        <taxon>Oxalobacteraceae</taxon>
        <taxon>Undibacterium</taxon>
    </lineage>
</organism>
<dbReference type="EMBL" id="JACOFW010000004">
    <property type="protein sequence ID" value="MBC3806848.1"/>
    <property type="molecule type" value="Genomic_DNA"/>
</dbReference>
<reference evidence="1 2" key="1">
    <citation type="submission" date="2020-08" db="EMBL/GenBank/DDBJ databases">
        <title>Novel species isolated from subtropical streams in China.</title>
        <authorList>
            <person name="Lu H."/>
        </authorList>
    </citation>
    <scope>NUCLEOTIDE SEQUENCE [LARGE SCALE GENOMIC DNA]</scope>
    <source>
        <strain evidence="1 2">KACC 16656</strain>
    </source>
</reference>
<name>A0ABR6X2F5_9BURK</name>
<evidence type="ECO:0000313" key="2">
    <source>
        <dbReference type="Proteomes" id="UP000648257"/>
    </source>
</evidence>
<dbReference type="Proteomes" id="UP000648257">
    <property type="component" value="Unassembled WGS sequence"/>
</dbReference>
<evidence type="ECO:0000313" key="1">
    <source>
        <dbReference type="EMBL" id="MBC3806848.1"/>
    </source>
</evidence>
<gene>
    <name evidence="1" type="ORF">H8K52_05735</name>
</gene>
<protein>
    <submittedName>
        <fullName evidence="1">Uncharacterized protein</fullName>
    </submittedName>
</protein>